<dbReference type="CDD" id="cd18809">
    <property type="entry name" value="SF1_C_RecD"/>
    <property type="match status" value="1"/>
</dbReference>
<reference evidence="3 4" key="1">
    <citation type="submission" date="2023-03" db="EMBL/GenBank/DDBJ databases">
        <title>NovoSphingobium album sp. nov. isolated from polycyclic aromatic hydrocarbons- and heavy-metal polluted soil.</title>
        <authorList>
            <person name="Liu Z."/>
            <person name="Wang K."/>
        </authorList>
    </citation>
    <scope>NUCLEOTIDE SEQUENCE [LARGE SCALE GENOMIC DNA]</scope>
    <source>
        <strain evidence="3 4">H3SJ31-1</strain>
    </source>
</reference>
<accession>A0ABT5WQ26</accession>
<keyword evidence="4" id="KW-1185">Reference proteome</keyword>
<evidence type="ECO:0000256" key="1">
    <source>
        <dbReference type="SAM" id="MobiDB-lite"/>
    </source>
</evidence>
<proteinExistence type="predicted"/>
<evidence type="ECO:0000313" key="3">
    <source>
        <dbReference type="EMBL" id="MDE8652125.1"/>
    </source>
</evidence>
<feature type="region of interest" description="Disordered" evidence="1">
    <location>
        <begin position="886"/>
        <end position="933"/>
    </location>
</feature>
<organism evidence="3 4">
    <name type="scientific">Novosphingobium album</name>
    <name type="common">ex Liu et al. 2023</name>
    <dbReference type="NCBI Taxonomy" id="3031130"/>
    <lineage>
        <taxon>Bacteria</taxon>
        <taxon>Pseudomonadati</taxon>
        <taxon>Pseudomonadota</taxon>
        <taxon>Alphaproteobacteria</taxon>
        <taxon>Sphingomonadales</taxon>
        <taxon>Sphingomonadaceae</taxon>
        <taxon>Novosphingobium</taxon>
    </lineage>
</organism>
<evidence type="ECO:0000259" key="2">
    <source>
        <dbReference type="Pfam" id="PF08751"/>
    </source>
</evidence>
<feature type="compositionally biased region" description="Basic and acidic residues" evidence="1">
    <location>
        <begin position="886"/>
        <end position="923"/>
    </location>
</feature>
<feature type="domain" description="TrwC relaxase" evidence="2">
    <location>
        <begin position="13"/>
        <end position="282"/>
    </location>
</feature>
<dbReference type="SUPFAM" id="SSF52540">
    <property type="entry name" value="P-loop containing nucleoside triphosphate hydrolases"/>
    <property type="match status" value="2"/>
</dbReference>
<dbReference type="RefSeq" id="WP_275228197.1">
    <property type="nucleotide sequence ID" value="NZ_JARESE010000028.1"/>
</dbReference>
<evidence type="ECO:0000313" key="4">
    <source>
        <dbReference type="Proteomes" id="UP001216253"/>
    </source>
</evidence>
<comment type="caution">
    <text evidence="3">The sequence shown here is derived from an EMBL/GenBank/DDBJ whole genome shotgun (WGS) entry which is preliminary data.</text>
</comment>
<dbReference type="Gene3D" id="3.40.50.300">
    <property type="entry name" value="P-loop containing nucleotide triphosphate hydrolases"/>
    <property type="match status" value="2"/>
</dbReference>
<sequence>MINPVRLHGTPANIARYYTVGDYYTKGGDEHSEWGGALAADLGLSGKVDPAVFKALLAGQVGGQQLGRHRSDGEIEHHPGWDFAVNAPKSVSIMALVAGDERIVAAHERAVGSAIAYLEEHASLRRREEGEIRHHTTGRLIYARFTEHASRELDPHLHTHVVVLNMTNEAAGDPMASLETRAMFAEQMTAGQIYRNDLAHRLSELGYQIERDPRSGLFEIRDVPKGLIRNFSQRAEQINAHAKEHGHQGQAERQRSFYATRPGKEKIGLEALHDRWEERCKAHADALTLLRGAADKIGERDLPAGKAVSARAMLFGIRQAESREAVNNLGQMLRLGLASHVGEVRLEDVRPLAEAHEDRRKLLATREKTGDRDLTRGRTSRATARMEQKLTMHLALSLDDARPIASADRLLAALERAGLNPAQEQALAAIATSRDRVNGVHGVAGAGKSTLVKVLVEAAEPGTTAVALAPTSSAAAELGLKAGIESRTIASLLAGGGRGITASHLLVVDEAGQLGNRQALRVLEISRETGARALFLGDNKQTGAIEQGKAFWLLQRLGLPTTQLTEAVRQETRQMKEAVTAARNADYAGSLAALDKVVSGVDTEALAKGLVTEWTRLKSQTRQSTNILVLDNATRLVVNDQIREVLKREGSIAAEDTRLQVLTPSGLTDEQKHMARFYSGGQVVTFSRDNVGLGLAQGTEYRVQGLGRDANGRQIVKLVDESGRVIRWDPRLGSARVVNVFAKPEDRSLAEGDRIQWRLANKDLDLKNAQRGTVEKLDGPIATIRWDRSERVQDVDLSKHRTWDHGYAETVYSAQSKTYDRVYVLAPVQSGLVNGQNYYTAITRARYGVKLWTENADKLAVKLARNSGEKTSSLEGLGRLDKDSAKALAARHPDSLRQAREEQERLRQERRDRQIQRRLDRAPRPPNSLGERLAQRVLPLAERMDRILQSILDRSAPAISAAEQGPVRQDAPAHQPAHQPAPQPEPVHQPAPVYQPEPSRGPER</sequence>
<feature type="region of interest" description="Disordered" evidence="1">
    <location>
        <begin position="958"/>
        <end position="1004"/>
    </location>
</feature>
<dbReference type="InterPro" id="IPR027417">
    <property type="entry name" value="P-loop_NTPase"/>
</dbReference>
<dbReference type="InterPro" id="IPR014059">
    <property type="entry name" value="TraI/TrwC_relax"/>
</dbReference>
<protein>
    <submittedName>
        <fullName evidence="3">MobF family relaxase</fullName>
    </submittedName>
</protein>
<dbReference type="NCBIfam" id="TIGR02686">
    <property type="entry name" value="relax_trwC"/>
    <property type="match status" value="1"/>
</dbReference>
<dbReference type="Pfam" id="PF13604">
    <property type="entry name" value="AAA_30"/>
    <property type="match status" value="1"/>
</dbReference>
<dbReference type="EMBL" id="JARESE010000028">
    <property type="protein sequence ID" value="MDE8652125.1"/>
    <property type="molecule type" value="Genomic_DNA"/>
</dbReference>
<dbReference type="InterPro" id="IPR014862">
    <property type="entry name" value="TrwC"/>
</dbReference>
<dbReference type="Pfam" id="PF08751">
    <property type="entry name" value="TrwC"/>
    <property type="match status" value="1"/>
</dbReference>
<name>A0ABT5WQ26_9SPHN</name>
<gene>
    <name evidence="3" type="primary">mobF</name>
    <name evidence="3" type="ORF">PYV00_10400</name>
</gene>
<dbReference type="Proteomes" id="UP001216253">
    <property type="component" value="Unassembled WGS sequence"/>
</dbReference>
<feature type="compositionally biased region" description="Low complexity" evidence="1">
    <location>
        <begin position="969"/>
        <end position="978"/>
    </location>
</feature>
<dbReference type="SUPFAM" id="SSF55464">
    <property type="entry name" value="Origin of replication-binding domain, RBD-like"/>
    <property type="match status" value="1"/>
</dbReference>
<dbReference type="NCBIfam" id="NF041492">
    <property type="entry name" value="MobF"/>
    <property type="match status" value="1"/>
</dbReference>
<feature type="compositionally biased region" description="Pro residues" evidence="1">
    <location>
        <begin position="979"/>
        <end position="995"/>
    </location>
</feature>